<evidence type="ECO:0000313" key="2">
    <source>
        <dbReference type="Proteomes" id="UP000203464"/>
    </source>
</evidence>
<name>A0A238JND0_9RHOB</name>
<protein>
    <submittedName>
        <fullName evidence="1">Uncharacterized protein</fullName>
    </submittedName>
</protein>
<gene>
    <name evidence="1" type="ORF">OCA8868_00338</name>
</gene>
<organism evidence="1 2">
    <name type="scientific">Octadecabacter ascidiaceicola</name>
    <dbReference type="NCBI Taxonomy" id="1655543"/>
    <lineage>
        <taxon>Bacteria</taxon>
        <taxon>Pseudomonadati</taxon>
        <taxon>Pseudomonadota</taxon>
        <taxon>Alphaproteobacteria</taxon>
        <taxon>Rhodobacterales</taxon>
        <taxon>Roseobacteraceae</taxon>
        <taxon>Octadecabacter</taxon>
    </lineage>
</organism>
<proteinExistence type="predicted"/>
<dbReference type="Proteomes" id="UP000203464">
    <property type="component" value="Unassembled WGS sequence"/>
</dbReference>
<keyword evidence="2" id="KW-1185">Reference proteome</keyword>
<evidence type="ECO:0000313" key="1">
    <source>
        <dbReference type="EMBL" id="SMX31392.1"/>
    </source>
</evidence>
<reference evidence="2" key="1">
    <citation type="submission" date="2017-05" db="EMBL/GenBank/DDBJ databases">
        <authorList>
            <person name="Rodrigo-Torres L."/>
            <person name="Arahal R. D."/>
            <person name="Lucena T."/>
        </authorList>
    </citation>
    <scope>NUCLEOTIDE SEQUENCE [LARGE SCALE GENOMIC DNA]</scope>
    <source>
        <strain evidence="2">CECT 8868</strain>
    </source>
</reference>
<dbReference type="AlphaFoldDB" id="A0A238JND0"/>
<accession>A0A238JND0</accession>
<sequence length="174" mass="18576">MRRSARTGCDGGAKSVDVDGDIDLSAFWNAGDSFGRDQFALLAHRKNIIPHLTSIFIPFFGGGTDIADADLGEARNIWLIGCTAHAVAVTVAHTVAFIDEVQMRVDFQDVDVALVIERIDAGDVDQMIATNGDGQGAGCQSCPNASFDIGMTLHSVGVHDIRVSHVYDAYVAPR</sequence>
<dbReference type="EMBL" id="FXYD01000001">
    <property type="protein sequence ID" value="SMX31392.1"/>
    <property type="molecule type" value="Genomic_DNA"/>
</dbReference>